<protein>
    <recommendedName>
        <fullName evidence="1">non-specific serine/threonine protein kinase</fullName>
        <ecNumber evidence="1">2.7.11.1</ecNumber>
    </recommendedName>
</protein>
<dbReference type="InterPro" id="IPR017441">
    <property type="entry name" value="Protein_kinase_ATP_BS"/>
</dbReference>
<evidence type="ECO:0000313" key="10">
    <source>
        <dbReference type="Proteomes" id="UP000179807"/>
    </source>
</evidence>
<dbReference type="RefSeq" id="XP_068360742.1">
    <property type="nucleotide sequence ID" value="XM_068503606.1"/>
</dbReference>
<dbReference type="VEuPathDB" id="TrichDB:TRFO_24175"/>
<dbReference type="GO" id="GO:0044773">
    <property type="term" value="P:mitotic DNA damage checkpoint signaling"/>
    <property type="evidence" value="ECO:0007669"/>
    <property type="project" value="TreeGrafter"/>
</dbReference>
<dbReference type="EMBL" id="MLAK01000692">
    <property type="protein sequence ID" value="OHT07606.1"/>
    <property type="molecule type" value="Genomic_DNA"/>
</dbReference>
<dbReference type="InterPro" id="IPR000719">
    <property type="entry name" value="Prot_kinase_dom"/>
</dbReference>
<dbReference type="SUPFAM" id="SSF56112">
    <property type="entry name" value="Protein kinase-like (PK-like)"/>
    <property type="match status" value="1"/>
</dbReference>
<evidence type="ECO:0000256" key="7">
    <source>
        <dbReference type="PROSITE-ProRule" id="PRU10141"/>
    </source>
</evidence>
<dbReference type="PANTHER" id="PTHR44167">
    <property type="entry name" value="OVARIAN-SPECIFIC SERINE/THREONINE-PROTEIN KINASE LOK-RELATED"/>
    <property type="match status" value="1"/>
</dbReference>
<dbReference type="PROSITE" id="PS00108">
    <property type="entry name" value="PROTEIN_KINASE_ST"/>
    <property type="match status" value="1"/>
</dbReference>
<keyword evidence="3" id="KW-0808">Transferase</keyword>
<evidence type="ECO:0000256" key="6">
    <source>
        <dbReference type="ARBA" id="ARBA00022840"/>
    </source>
</evidence>
<keyword evidence="5" id="KW-0418">Kinase</keyword>
<name>A0A1J4KDA3_9EUKA</name>
<keyword evidence="6 7" id="KW-0067">ATP-binding</keyword>
<dbReference type="Gene3D" id="1.10.510.10">
    <property type="entry name" value="Transferase(Phosphotransferase) domain 1"/>
    <property type="match status" value="2"/>
</dbReference>
<dbReference type="GO" id="GO:0005524">
    <property type="term" value="F:ATP binding"/>
    <property type="evidence" value="ECO:0007669"/>
    <property type="project" value="UniProtKB-UniRule"/>
</dbReference>
<evidence type="ECO:0000313" key="9">
    <source>
        <dbReference type="EMBL" id="OHT07606.1"/>
    </source>
</evidence>
<sequence>MMQKKDYLYMLDRYQVLKQVGKGAFGNVYKCYDPYRNEIVAIKKISWVSSPLRIHKELEAMLMIKGMNNVALLQHAQRSDDSVFLIMNYCHHQKISRFLFQIDGNNIRNYMRGLLEALANVHSKGLIHRDVKPGNFLYDFEKENGCLVDFGLCEKQKKEDQAKIEYDFDNLERDINWPFDDSFDGFLDNDSDNNSDKCTNESSEKGCQNNIFSEVKIHELSRNVTNSFFENKNRTFVNHENINNFIFPTKNEPARKKVDYLDPNKTFINVFETKEQDYIPESHYLNSNVGIFPNLKIVRNRNNESIAQRISQNSNQISPNVEYHLYNEKSDQKANEPENHSQIRNFTSQNDRNTDNLDQIFDITVEENLDDRPCMRAARAGTRGYRAPEVLWKSTHQTTKIDIWSAGMIFLSLLSRRLPFLSGSGDLAELNEIGDFIGHEKMQIAALVCGRFISFPGQSFQPPSLKSLVERLNPSIKVMNVSDDAFDLLEKMLDPNPFTRSSSKKCLRHPYFRK</sequence>
<keyword evidence="2" id="KW-0723">Serine/threonine-protein kinase</keyword>
<dbReference type="AlphaFoldDB" id="A0A1J4KDA3"/>
<keyword evidence="4 7" id="KW-0547">Nucleotide-binding</keyword>
<dbReference type="SMART" id="SM00220">
    <property type="entry name" value="S_TKc"/>
    <property type="match status" value="1"/>
</dbReference>
<reference evidence="9" key="1">
    <citation type="submission" date="2016-10" db="EMBL/GenBank/DDBJ databases">
        <authorList>
            <person name="Benchimol M."/>
            <person name="Almeida L.G."/>
            <person name="Vasconcelos A.T."/>
            <person name="Perreira-Neves A."/>
            <person name="Rosa I.A."/>
            <person name="Tasca T."/>
            <person name="Bogo M.R."/>
            <person name="de Souza W."/>
        </authorList>
    </citation>
    <scope>NUCLEOTIDE SEQUENCE [LARGE SCALE GENOMIC DNA]</scope>
    <source>
        <strain evidence="9">K</strain>
    </source>
</reference>
<organism evidence="9 10">
    <name type="scientific">Tritrichomonas foetus</name>
    <dbReference type="NCBI Taxonomy" id="1144522"/>
    <lineage>
        <taxon>Eukaryota</taxon>
        <taxon>Metamonada</taxon>
        <taxon>Parabasalia</taxon>
        <taxon>Tritrichomonadida</taxon>
        <taxon>Tritrichomonadidae</taxon>
        <taxon>Tritrichomonas</taxon>
    </lineage>
</organism>
<dbReference type="InterPro" id="IPR011009">
    <property type="entry name" value="Kinase-like_dom_sf"/>
</dbReference>
<dbReference type="OrthoDB" id="10020333at2759"/>
<evidence type="ECO:0000256" key="4">
    <source>
        <dbReference type="ARBA" id="ARBA00022741"/>
    </source>
</evidence>
<evidence type="ECO:0000256" key="3">
    <source>
        <dbReference type="ARBA" id="ARBA00022679"/>
    </source>
</evidence>
<comment type="caution">
    <text evidence="9">The sequence shown here is derived from an EMBL/GenBank/DDBJ whole genome shotgun (WGS) entry which is preliminary data.</text>
</comment>
<evidence type="ECO:0000256" key="2">
    <source>
        <dbReference type="ARBA" id="ARBA00022527"/>
    </source>
</evidence>
<dbReference type="PROSITE" id="PS50011">
    <property type="entry name" value="PROTEIN_KINASE_DOM"/>
    <property type="match status" value="1"/>
</dbReference>
<dbReference type="PROSITE" id="PS00107">
    <property type="entry name" value="PROTEIN_KINASE_ATP"/>
    <property type="match status" value="1"/>
</dbReference>
<evidence type="ECO:0000259" key="8">
    <source>
        <dbReference type="PROSITE" id="PS50011"/>
    </source>
</evidence>
<dbReference type="GO" id="GO:0004674">
    <property type="term" value="F:protein serine/threonine kinase activity"/>
    <property type="evidence" value="ECO:0007669"/>
    <property type="project" value="UniProtKB-KW"/>
</dbReference>
<feature type="binding site" evidence="7">
    <location>
        <position position="44"/>
    </location>
    <ligand>
        <name>ATP</name>
        <dbReference type="ChEBI" id="CHEBI:30616"/>
    </ligand>
</feature>
<dbReference type="GO" id="GO:0005634">
    <property type="term" value="C:nucleus"/>
    <property type="evidence" value="ECO:0007669"/>
    <property type="project" value="TreeGrafter"/>
</dbReference>
<dbReference type="InterPro" id="IPR008271">
    <property type="entry name" value="Ser/Thr_kinase_AS"/>
</dbReference>
<dbReference type="EC" id="2.7.11.1" evidence="1"/>
<gene>
    <name evidence="9" type="ORF">TRFO_24175</name>
</gene>
<accession>A0A1J4KDA3</accession>
<evidence type="ECO:0000256" key="5">
    <source>
        <dbReference type="ARBA" id="ARBA00022777"/>
    </source>
</evidence>
<dbReference type="Proteomes" id="UP000179807">
    <property type="component" value="Unassembled WGS sequence"/>
</dbReference>
<dbReference type="Gene3D" id="3.30.200.20">
    <property type="entry name" value="Phosphorylase Kinase, domain 1"/>
    <property type="match status" value="1"/>
</dbReference>
<proteinExistence type="predicted"/>
<dbReference type="PANTHER" id="PTHR44167:SF23">
    <property type="entry name" value="CDC7 KINASE, ISOFORM A-RELATED"/>
    <property type="match status" value="1"/>
</dbReference>
<keyword evidence="10" id="KW-1185">Reference proteome</keyword>
<dbReference type="Pfam" id="PF00069">
    <property type="entry name" value="Pkinase"/>
    <property type="match status" value="2"/>
</dbReference>
<dbReference type="GeneID" id="94838310"/>
<evidence type="ECO:0000256" key="1">
    <source>
        <dbReference type="ARBA" id="ARBA00012513"/>
    </source>
</evidence>
<feature type="domain" description="Protein kinase" evidence="8">
    <location>
        <begin position="14"/>
        <end position="512"/>
    </location>
</feature>